<dbReference type="AlphaFoldDB" id="A0A9N7VUV5"/>
<accession>A0A9N7VUV5</accession>
<name>A0A9N7VUV5_PLEPL</name>
<reference evidence="2" key="1">
    <citation type="submission" date="2020-03" db="EMBL/GenBank/DDBJ databases">
        <authorList>
            <person name="Weist P."/>
        </authorList>
    </citation>
    <scope>NUCLEOTIDE SEQUENCE</scope>
</reference>
<dbReference type="EMBL" id="CADEAL010004285">
    <property type="protein sequence ID" value="CAB1456095.1"/>
    <property type="molecule type" value="Genomic_DNA"/>
</dbReference>
<evidence type="ECO:0000313" key="3">
    <source>
        <dbReference type="Proteomes" id="UP001153269"/>
    </source>
</evidence>
<feature type="compositionally biased region" description="Basic and acidic residues" evidence="1">
    <location>
        <begin position="9"/>
        <end position="35"/>
    </location>
</feature>
<proteinExistence type="predicted"/>
<comment type="caution">
    <text evidence="2">The sequence shown here is derived from an EMBL/GenBank/DDBJ whole genome shotgun (WGS) entry which is preliminary data.</text>
</comment>
<organism evidence="2 3">
    <name type="scientific">Pleuronectes platessa</name>
    <name type="common">European plaice</name>
    <dbReference type="NCBI Taxonomy" id="8262"/>
    <lineage>
        <taxon>Eukaryota</taxon>
        <taxon>Metazoa</taxon>
        <taxon>Chordata</taxon>
        <taxon>Craniata</taxon>
        <taxon>Vertebrata</taxon>
        <taxon>Euteleostomi</taxon>
        <taxon>Actinopterygii</taxon>
        <taxon>Neopterygii</taxon>
        <taxon>Teleostei</taxon>
        <taxon>Neoteleostei</taxon>
        <taxon>Acanthomorphata</taxon>
        <taxon>Carangaria</taxon>
        <taxon>Pleuronectiformes</taxon>
        <taxon>Pleuronectoidei</taxon>
        <taxon>Pleuronectidae</taxon>
        <taxon>Pleuronectes</taxon>
    </lineage>
</organism>
<feature type="region of interest" description="Disordered" evidence="1">
    <location>
        <begin position="1"/>
        <end position="60"/>
    </location>
</feature>
<feature type="compositionally biased region" description="Polar residues" evidence="1">
    <location>
        <begin position="105"/>
        <end position="115"/>
    </location>
</feature>
<feature type="region of interest" description="Disordered" evidence="1">
    <location>
        <begin position="90"/>
        <end position="116"/>
    </location>
</feature>
<feature type="region of interest" description="Disordered" evidence="1">
    <location>
        <begin position="131"/>
        <end position="163"/>
    </location>
</feature>
<evidence type="ECO:0000256" key="1">
    <source>
        <dbReference type="SAM" id="MobiDB-lite"/>
    </source>
</evidence>
<sequence length="163" mass="18179">MPCEIQSDSSRKRRDEEARRRGDKETRRQGGDAIRRNTNISPSGLTNITQSRCADIPDGRHMSEHCTHVRADRGTNEGMRPFARLRLQITKPQQQPPRPHYTVTPDVSSGTQSCDSRPCVTLRRWRVARGRLKGDKSSEEEEGETRSLVSGADGALKPGIGSS</sequence>
<gene>
    <name evidence="2" type="ORF">PLEPLA_LOCUS43876</name>
</gene>
<protein>
    <submittedName>
        <fullName evidence="2">Uncharacterized protein</fullName>
    </submittedName>
</protein>
<dbReference type="Proteomes" id="UP001153269">
    <property type="component" value="Unassembled WGS sequence"/>
</dbReference>
<keyword evidence="3" id="KW-1185">Reference proteome</keyword>
<feature type="compositionally biased region" description="Polar residues" evidence="1">
    <location>
        <begin position="36"/>
        <end position="52"/>
    </location>
</feature>
<evidence type="ECO:0000313" key="2">
    <source>
        <dbReference type="EMBL" id="CAB1456095.1"/>
    </source>
</evidence>